<dbReference type="Pfam" id="PF19617">
    <property type="entry name" value="DUF6122"/>
    <property type="match status" value="1"/>
</dbReference>
<sequence>MLHILLHFIIPAIVARLAFRKNWLRVYLIFCLTMLVDLDHLLATPIYDPFRCSIAFHPLHSYWAIGVYIILIFIPKTKEIGIGLLIHMLLDWQDCWYKISF</sequence>
<dbReference type="EMBL" id="JBEVCJ010000001">
    <property type="protein sequence ID" value="MET1253637.1"/>
    <property type="molecule type" value="Genomic_DNA"/>
</dbReference>
<gene>
    <name evidence="1" type="ORF">ABVT43_00715</name>
</gene>
<dbReference type="InterPro" id="IPR046125">
    <property type="entry name" value="DUF6122"/>
</dbReference>
<dbReference type="Proteomes" id="UP001548189">
    <property type="component" value="Unassembled WGS sequence"/>
</dbReference>
<proteinExistence type="predicted"/>
<evidence type="ECO:0000313" key="2">
    <source>
        <dbReference type="Proteomes" id="UP001548189"/>
    </source>
</evidence>
<reference evidence="1 2" key="1">
    <citation type="submission" date="2024-06" db="EMBL/GenBank/DDBJ databases">
        <authorList>
            <person name="Li F."/>
        </authorList>
    </citation>
    <scope>NUCLEOTIDE SEQUENCE [LARGE SCALE GENOMIC DNA]</scope>
    <source>
        <strain evidence="1 2">GXAS 311</strain>
    </source>
</reference>
<organism evidence="1 2">
    <name type="scientific">Aliikangiella maris</name>
    <dbReference type="NCBI Taxonomy" id="3162458"/>
    <lineage>
        <taxon>Bacteria</taxon>
        <taxon>Pseudomonadati</taxon>
        <taxon>Pseudomonadota</taxon>
        <taxon>Gammaproteobacteria</taxon>
        <taxon>Oceanospirillales</taxon>
        <taxon>Pleioneaceae</taxon>
        <taxon>Aliikangiella</taxon>
    </lineage>
</organism>
<keyword evidence="2" id="KW-1185">Reference proteome</keyword>
<protein>
    <submittedName>
        <fullName evidence="1">DUF6122 family protein</fullName>
    </submittedName>
</protein>
<name>A0ABV2BNZ2_9GAMM</name>
<evidence type="ECO:0000313" key="1">
    <source>
        <dbReference type="EMBL" id="MET1253637.1"/>
    </source>
</evidence>
<comment type="caution">
    <text evidence="1">The sequence shown here is derived from an EMBL/GenBank/DDBJ whole genome shotgun (WGS) entry which is preliminary data.</text>
</comment>
<accession>A0ABV2BNZ2</accession>